<evidence type="ECO:0000313" key="3">
    <source>
        <dbReference type="Proteomes" id="UP000053477"/>
    </source>
</evidence>
<evidence type="ECO:0000313" key="2">
    <source>
        <dbReference type="EMBL" id="KLO15892.1"/>
    </source>
</evidence>
<keyword evidence="3" id="KW-1185">Reference proteome</keyword>
<dbReference type="STRING" id="27342.A0A0H2RW96"/>
<proteinExistence type="predicted"/>
<sequence>MVDVFGLMQNLGQTVKFFITVADDVKTMKNAPKDVKEEIDAVANTAGLVQDCLLGIYRLKQSGYDISPGLEEQLTKTVKALESVARYLRSTLNGMESSGVAVNVAVRLRYLWKGKECMKTVVDRAESKAVVLFHRFTLQCSLYSSSKRYLPFVNAAWEHSRTEGNLPSWEKTVLKSSLKQLPYTDEIALGDPKDSYEGVIFVKRGSLATKVHTERLYKMLSVKGFERQRGRLGLLECIGYANVERSSEMDPDHHKGDYHILMFQSPDMTNAPITLRELLLRNEAQRHKLSERLAFALTLTTSVVVNHSLGIIHKFISPESIVVCSKIRTASELGEQYDLGTPYILAFDEARTETMTTTSSGVATNAKRRFYCHPDHQMEERRRPFEVKDDIIGLGICLLEIGLWRSFFVKEKGFYGSQSETSEEKLVLNDEARKMGIAAVFGSPEAEIRFAAWQRVAKLKELALKELPRVMGDSYTEAVVACLDPDHEASSQMLLSGPQSHSGTGDADGTSRPDDNLATNLKFLRRQYLRIKAAFRGSSTLLQSLWAVVETGCSAEQTLAGEDVSEWSIPAQNDGDTSLAEVGESGGATNDLGADSSSNPRDERGSSALAYSDAIKSLSLSASHSVQLVTEVLKKLESIKM</sequence>
<evidence type="ECO:0008006" key="4">
    <source>
        <dbReference type="Google" id="ProtNLM"/>
    </source>
</evidence>
<gene>
    <name evidence="2" type="ORF">SCHPADRAFT_926910</name>
</gene>
<dbReference type="InterPro" id="IPR011009">
    <property type="entry name" value="Kinase-like_dom_sf"/>
</dbReference>
<feature type="compositionally biased region" description="Polar residues" evidence="1">
    <location>
        <begin position="491"/>
        <end position="503"/>
    </location>
</feature>
<dbReference type="OrthoDB" id="1911848at2759"/>
<reference evidence="2 3" key="1">
    <citation type="submission" date="2015-04" db="EMBL/GenBank/DDBJ databases">
        <title>Complete genome sequence of Schizopora paradoxa KUC8140, a cosmopolitan wood degrader in East Asia.</title>
        <authorList>
            <consortium name="DOE Joint Genome Institute"/>
            <person name="Min B."/>
            <person name="Park H."/>
            <person name="Jang Y."/>
            <person name="Kim J.-J."/>
            <person name="Kim K.H."/>
            <person name="Pangilinan J."/>
            <person name="Lipzen A."/>
            <person name="Riley R."/>
            <person name="Grigoriev I.V."/>
            <person name="Spatafora J.W."/>
            <person name="Choi I.-G."/>
        </authorList>
    </citation>
    <scope>NUCLEOTIDE SEQUENCE [LARGE SCALE GENOMIC DNA]</scope>
    <source>
        <strain evidence="2 3">KUC8140</strain>
    </source>
</reference>
<dbReference type="Gene3D" id="1.10.510.10">
    <property type="entry name" value="Transferase(Phosphotransferase) domain 1"/>
    <property type="match status" value="1"/>
</dbReference>
<feature type="region of interest" description="Disordered" evidence="1">
    <location>
        <begin position="568"/>
        <end position="606"/>
    </location>
</feature>
<dbReference type="InParanoid" id="A0A0H2RW96"/>
<protein>
    <recommendedName>
        <fullName evidence="4">Protein kinase domain-containing protein</fullName>
    </recommendedName>
</protein>
<dbReference type="SUPFAM" id="SSF56112">
    <property type="entry name" value="Protein kinase-like (PK-like)"/>
    <property type="match status" value="1"/>
</dbReference>
<name>A0A0H2RW96_9AGAM</name>
<dbReference type="AlphaFoldDB" id="A0A0H2RW96"/>
<organism evidence="2 3">
    <name type="scientific">Schizopora paradoxa</name>
    <dbReference type="NCBI Taxonomy" id="27342"/>
    <lineage>
        <taxon>Eukaryota</taxon>
        <taxon>Fungi</taxon>
        <taxon>Dikarya</taxon>
        <taxon>Basidiomycota</taxon>
        <taxon>Agaricomycotina</taxon>
        <taxon>Agaricomycetes</taxon>
        <taxon>Hymenochaetales</taxon>
        <taxon>Schizoporaceae</taxon>
        <taxon>Schizopora</taxon>
    </lineage>
</organism>
<accession>A0A0H2RW96</accession>
<evidence type="ECO:0000256" key="1">
    <source>
        <dbReference type="SAM" id="MobiDB-lite"/>
    </source>
</evidence>
<dbReference type="PANTHER" id="PTHR37542">
    <property type="entry name" value="HELO DOMAIN-CONTAINING PROTEIN-RELATED"/>
    <property type="match status" value="1"/>
</dbReference>
<dbReference type="Proteomes" id="UP000053477">
    <property type="component" value="Unassembled WGS sequence"/>
</dbReference>
<dbReference type="EMBL" id="KQ085923">
    <property type="protein sequence ID" value="KLO15892.1"/>
    <property type="molecule type" value="Genomic_DNA"/>
</dbReference>
<feature type="region of interest" description="Disordered" evidence="1">
    <location>
        <begin position="491"/>
        <end position="515"/>
    </location>
</feature>
<dbReference type="PANTHER" id="PTHR37542:SF3">
    <property type="entry name" value="PRION-INHIBITION AND PROPAGATION HELO DOMAIN-CONTAINING PROTEIN"/>
    <property type="match status" value="1"/>
</dbReference>